<evidence type="ECO:0000313" key="1">
    <source>
        <dbReference type="EMBL" id="ADL03970.1"/>
    </source>
</evidence>
<protein>
    <submittedName>
        <fullName evidence="1">Phage protein</fullName>
    </submittedName>
</protein>
<accession>D9R8Z5</accession>
<sequence>MADYEAKELGWDDVVEKGEGGGDFVLLPPGDYDFTVESFERARHPGGDRSPECNKAMLKLRFETPEGTALITESLLLYDKMQWKIAQFFLCIGEKEVDGKVRMNWPAVPGAKGKATIEVTPGRDDPSKKFNHVKRYLPYEPKKFKAGTF</sequence>
<dbReference type="eggNOG" id="ENOG5032U9C">
    <property type="taxonomic scope" value="Bacteria"/>
</dbReference>
<dbReference type="STRING" id="610130.Closa_1368"/>
<dbReference type="RefSeq" id="WP_013272065.1">
    <property type="nucleotide sequence ID" value="NC_014376.1"/>
</dbReference>
<dbReference type="Proteomes" id="UP000001662">
    <property type="component" value="Chromosome"/>
</dbReference>
<dbReference type="OrthoDB" id="1645191at2"/>
<organism evidence="1 2">
    <name type="scientific">Lacrimispora saccharolytica (strain ATCC 35040 / DSM 2544 / NRCC 2533 / WM1)</name>
    <name type="common">Clostridium saccharolyticum</name>
    <dbReference type="NCBI Taxonomy" id="610130"/>
    <lineage>
        <taxon>Bacteria</taxon>
        <taxon>Bacillati</taxon>
        <taxon>Bacillota</taxon>
        <taxon>Clostridia</taxon>
        <taxon>Lachnospirales</taxon>
        <taxon>Lachnospiraceae</taxon>
        <taxon>Lacrimispora</taxon>
    </lineage>
</organism>
<keyword evidence="2" id="KW-1185">Reference proteome</keyword>
<dbReference type="HOGENOM" id="CLU_114069_1_0_9"/>
<evidence type="ECO:0000313" key="2">
    <source>
        <dbReference type="Proteomes" id="UP000001662"/>
    </source>
</evidence>
<proteinExistence type="predicted"/>
<dbReference type="PaxDb" id="610130-Closa_1368"/>
<name>D9R8Z5_LACSW</name>
<reference evidence="1" key="1">
    <citation type="submission" date="2010-07" db="EMBL/GenBank/DDBJ databases">
        <title>Complete sequence of Clostridium saccharolyticum WM1.</title>
        <authorList>
            <consortium name="US DOE Joint Genome Institute"/>
            <person name="Lucas S."/>
            <person name="Copeland A."/>
            <person name="Lapidus A."/>
            <person name="Cheng J.-F."/>
            <person name="Bruce D."/>
            <person name="Goodwin L."/>
            <person name="Pitluck S."/>
            <person name="Chertkov O."/>
            <person name="Detter J.C."/>
            <person name="Han C."/>
            <person name="Tapia R."/>
            <person name="Land M."/>
            <person name="Hauser L."/>
            <person name="Chang Y.-J."/>
            <person name="Jeffries C."/>
            <person name="Kyrpides N."/>
            <person name="Ivanova N."/>
            <person name="Mikhailova N."/>
            <person name="Mouttaki H."/>
            <person name="Lin L."/>
            <person name="Zhou J."/>
            <person name="Hemme C.L."/>
            <person name="Woyke T."/>
        </authorList>
    </citation>
    <scope>NUCLEOTIDE SEQUENCE [LARGE SCALE GENOMIC DNA]</scope>
    <source>
        <strain evidence="1">WM1</strain>
    </source>
</reference>
<gene>
    <name evidence="1" type="ordered locus">Closa_1368</name>
</gene>
<dbReference type="AlphaFoldDB" id="D9R8Z5"/>
<dbReference type="EMBL" id="CP002109">
    <property type="protein sequence ID" value="ADL03970.1"/>
    <property type="molecule type" value="Genomic_DNA"/>
</dbReference>
<dbReference type="KEGG" id="csh:Closa_1368"/>